<dbReference type="Proteomes" id="UP000054107">
    <property type="component" value="Unassembled WGS sequence"/>
</dbReference>
<dbReference type="STRING" id="35722.A0A0B7N8Q2"/>
<feature type="transmembrane region" description="Helical" evidence="10">
    <location>
        <begin position="6"/>
        <end position="30"/>
    </location>
</feature>
<keyword evidence="3 10" id="KW-0812">Transmembrane</keyword>
<dbReference type="CDD" id="cd21675">
    <property type="entry name" value="SMP_TEX2"/>
    <property type="match status" value="1"/>
</dbReference>
<dbReference type="PROSITE" id="PS51847">
    <property type="entry name" value="SMP"/>
    <property type="match status" value="1"/>
</dbReference>
<name>A0A0B7N8Q2_9FUNG</name>
<keyword evidence="7" id="KW-0446">Lipid-binding</keyword>
<evidence type="ECO:0000256" key="4">
    <source>
        <dbReference type="ARBA" id="ARBA00022824"/>
    </source>
</evidence>
<evidence type="ECO:0000313" key="13">
    <source>
        <dbReference type="Proteomes" id="UP000054107"/>
    </source>
</evidence>
<sequence length="916" mass="101018">MVSFIAFVVIYVLGGVTFLPFVALAAFIYIRGGYKPLLPKATDKPIKFTSKDEDVIVKKGWIRLTNQYQPKMPEVNSGNGIISGIQSYVNGGSNSSNTNIKKGLVYAILKHGTLFCFESEKQQQVVMILPMQDFQVSLYPPISETKPEGEIYGRTSVIRLIPNAIKDDLKLTPENTAVYSLSDEDITCYPTRVLYLTCGRSIDKEDWYFGLLEARQLLQDQSADGPQFVMMDNTHFDQEALEELIRRVQSTPNHRETAWINAVLGRLFLGMYKTERLQSFVEMKIRKKIEKTKRPTFLDEIHVRSVDVGTSVPFITDPKLLSLSSEGEVIVEAKIEYEGGLTIQIETDFNWSYSSRMKPIRMNLVLAVKLRRLAGRMMFKLKAPPTNRYWLAFFEMPEMDWKITPVVADKQIKLNIVTNAIESRIREVMAETFVLPNMDDTSFCPSEGKGGIFGEYVKVQIRSKKPTVPFTNEEPFERPSSVHSNASSSNSTGSKIHSTDIIRETPTVPDVYEKPSAVDMLKLKNRRAESATEMASNGRTVSANLAPSQKLELSQSTPDMQQSAAKVKSQQEDDSSVNPADRNAITDSVISGSSTTTSWSKNALRKRVLKGGDSGENSDSESIASVKTNGTASGGLLNKISNLLPIDSGASDSSSSSIHSDSHGSRDGGKKNSLMIMAESFLHKKNSQDDDIYKPTSDDRKEVYAERMANMRKRAEENRLSGSSAASNRSIPPPSLSSFTAASVSKEPRNATASPKTMVSDKTSEDHSLAAPPIKPRRHRASSAVQTNSATLSGIPENMQKEHPPLPPRRNSTPTPVFDGASTNKSLVPEQPNQINSISTSIVNNDNQPQENSIAISVSSSSNASETIASPCLSKQQEHAPAIPDKPRPVISHSKTIHSPPPLPTTPRPKLSPSIR</sequence>
<evidence type="ECO:0000313" key="12">
    <source>
        <dbReference type="EMBL" id="CEP13819.1"/>
    </source>
</evidence>
<dbReference type="Pfam" id="PF26547">
    <property type="entry name" value="PDZD8_N"/>
    <property type="match status" value="1"/>
</dbReference>
<dbReference type="PANTHER" id="PTHR13466">
    <property type="entry name" value="TEX2 PROTEIN-RELATED"/>
    <property type="match status" value="1"/>
</dbReference>
<dbReference type="InterPro" id="IPR031468">
    <property type="entry name" value="SMP_LBD"/>
</dbReference>
<evidence type="ECO:0000256" key="10">
    <source>
        <dbReference type="SAM" id="Phobius"/>
    </source>
</evidence>
<feature type="region of interest" description="Disordered" evidence="9">
    <location>
        <begin position="468"/>
        <end position="510"/>
    </location>
</feature>
<evidence type="ECO:0000256" key="8">
    <source>
        <dbReference type="ARBA" id="ARBA00023136"/>
    </source>
</evidence>
<feature type="region of interest" description="Disordered" evidence="9">
    <location>
        <begin position="529"/>
        <end position="597"/>
    </location>
</feature>
<accession>A0A0B7N8Q2</accession>
<dbReference type="GO" id="GO:0015914">
    <property type="term" value="P:phospholipid transport"/>
    <property type="evidence" value="ECO:0007669"/>
    <property type="project" value="TreeGrafter"/>
</dbReference>
<keyword evidence="4" id="KW-0256">Endoplasmic reticulum</keyword>
<comment type="subcellular location">
    <subcellularLocation>
        <location evidence="1">Endoplasmic reticulum membrane</location>
    </subcellularLocation>
</comment>
<keyword evidence="6" id="KW-0445">Lipid transport</keyword>
<evidence type="ECO:0000256" key="5">
    <source>
        <dbReference type="ARBA" id="ARBA00022989"/>
    </source>
</evidence>
<dbReference type="AlphaFoldDB" id="A0A0B7N8Q2"/>
<feature type="compositionally biased region" description="Polar residues" evidence="9">
    <location>
        <begin position="585"/>
        <end position="597"/>
    </location>
</feature>
<dbReference type="GO" id="GO:0032865">
    <property type="term" value="C:ERMES complex"/>
    <property type="evidence" value="ECO:0007669"/>
    <property type="project" value="TreeGrafter"/>
</dbReference>
<keyword evidence="8 10" id="KW-0472">Membrane</keyword>
<dbReference type="GO" id="GO:0008289">
    <property type="term" value="F:lipid binding"/>
    <property type="evidence" value="ECO:0007669"/>
    <property type="project" value="UniProtKB-KW"/>
</dbReference>
<feature type="compositionally biased region" description="Low complexity" evidence="9">
    <location>
        <begin position="481"/>
        <end position="494"/>
    </location>
</feature>
<keyword evidence="2" id="KW-0813">Transport</keyword>
<dbReference type="EMBL" id="LN730558">
    <property type="protein sequence ID" value="CEP13819.1"/>
    <property type="molecule type" value="Genomic_DNA"/>
</dbReference>
<feature type="compositionally biased region" description="Polar residues" evidence="9">
    <location>
        <begin position="751"/>
        <end position="761"/>
    </location>
</feature>
<feature type="compositionally biased region" description="Polar residues" evidence="9">
    <location>
        <begin position="810"/>
        <end position="852"/>
    </location>
</feature>
<protein>
    <recommendedName>
        <fullName evidence="11">SMP-LTD domain-containing protein</fullName>
    </recommendedName>
</protein>
<evidence type="ECO:0000256" key="3">
    <source>
        <dbReference type="ARBA" id="ARBA00022692"/>
    </source>
</evidence>
<keyword evidence="13" id="KW-1185">Reference proteome</keyword>
<gene>
    <name evidence="12" type="primary">PARPA_07953.1 scaffold 31073</name>
</gene>
<feature type="compositionally biased region" description="Low complexity" evidence="9">
    <location>
        <begin position="649"/>
        <end position="659"/>
    </location>
</feature>
<evidence type="ECO:0000256" key="7">
    <source>
        <dbReference type="ARBA" id="ARBA00023121"/>
    </source>
</evidence>
<evidence type="ECO:0000259" key="11">
    <source>
        <dbReference type="PROSITE" id="PS51847"/>
    </source>
</evidence>
<feature type="domain" description="SMP-LTD" evidence="11">
    <location>
        <begin position="253"/>
        <end position="444"/>
    </location>
</feature>
<proteinExistence type="predicted"/>
<reference evidence="12 13" key="1">
    <citation type="submission" date="2014-09" db="EMBL/GenBank/DDBJ databases">
        <authorList>
            <person name="Ellenberger Sabrina"/>
        </authorList>
    </citation>
    <scope>NUCLEOTIDE SEQUENCE [LARGE SCALE GENOMIC DNA]</scope>
    <source>
        <strain evidence="12 13">CBS 412.66</strain>
    </source>
</reference>
<feature type="compositionally biased region" description="Polar residues" evidence="9">
    <location>
        <begin position="783"/>
        <end position="792"/>
    </location>
</feature>
<evidence type="ECO:0000256" key="6">
    <source>
        <dbReference type="ARBA" id="ARBA00023055"/>
    </source>
</evidence>
<evidence type="ECO:0000256" key="1">
    <source>
        <dbReference type="ARBA" id="ARBA00004586"/>
    </source>
</evidence>
<dbReference type="OrthoDB" id="26740at2759"/>
<feature type="region of interest" description="Disordered" evidence="9">
    <location>
        <begin position="610"/>
        <end position="634"/>
    </location>
</feature>
<feature type="compositionally biased region" description="Polar residues" evidence="9">
    <location>
        <begin position="720"/>
        <end position="743"/>
    </location>
</feature>
<dbReference type="GO" id="GO:0005789">
    <property type="term" value="C:endoplasmic reticulum membrane"/>
    <property type="evidence" value="ECO:0007669"/>
    <property type="project" value="UniProtKB-SubCell"/>
</dbReference>
<keyword evidence="5 10" id="KW-1133">Transmembrane helix</keyword>
<evidence type="ECO:0000256" key="2">
    <source>
        <dbReference type="ARBA" id="ARBA00022448"/>
    </source>
</evidence>
<dbReference type="InterPro" id="IPR058801">
    <property type="entry name" value="PDZD8_N"/>
</dbReference>
<evidence type="ECO:0000256" key="9">
    <source>
        <dbReference type="SAM" id="MobiDB-lite"/>
    </source>
</evidence>
<feature type="compositionally biased region" description="Polar residues" evidence="9">
    <location>
        <begin position="533"/>
        <end position="564"/>
    </location>
</feature>
<feature type="compositionally biased region" description="Basic and acidic residues" evidence="9">
    <location>
        <begin position="660"/>
        <end position="670"/>
    </location>
</feature>
<organism evidence="12 13">
    <name type="scientific">Parasitella parasitica</name>
    <dbReference type="NCBI Taxonomy" id="35722"/>
    <lineage>
        <taxon>Eukaryota</taxon>
        <taxon>Fungi</taxon>
        <taxon>Fungi incertae sedis</taxon>
        <taxon>Mucoromycota</taxon>
        <taxon>Mucoromycotina</taxon>
        <taxon>Mucoromycetes</taxon>
        <taxon>Mucorales</taxon>
        <taxon>Mucorineae</taxon>
        <taxon>Mucoraceae</taxon>
        <taxon>Parasitella</taxon>
    </lineage>
</organism>
<dbReference type="GO" id="GO:1990456">
    <property type="term" value="P:mitochondrion-endoplasmic reticulum membrane tethering"/>
    <property type="evidence" value="ECO:0007669"/>
    <property type="project" value="TreeGrafter"/>
</dbReference>
<feature type="region of interest" description="Disordered" evidence="9">
    <location>
        <begin position="714"/>
        <end position="916"/>
    </location>
</feature>
<dbReference type="PANTHER" id="PTHR13466:SF19">
    <property type="entry name" value="NUCLEUS-VACUOLE JUNCTION PROTEIN 2"/>
    <property type="match status" value="1"/>
</dbReference>
<feature type="region of interest" description="Disordered" evidence="9">
    <location>
        <begin position="649"/>
        <end position="671"/>
    </location>
</feature>
<feature type="compositionally biased region" description="Low complexity" evidence="9">
    <location>
        <begin position="853"/>
        <end position="870"/>
    </location>
</feature>